<dbReference type="InterPro" id="IPR010325">
    <property type="entry name" value="Rhamnogal_lyase"/>
</dbReference>
<dbReference type="PANTHER" id="PTHR32018">
    <property type="entry name" value="RHAMNOGALACTURONATE LYASE FAMILY PROTEIN"/>
    <property type="match status" value="1"/>
</dbReference>
<protein>
    <recommendedName>
        <fullName evidence="7">Rhamnogalacturonan endolyase</fullName>
    </recommendedName>
</protein>
<evidence type="ECO:0000313" key="5">
    <source>
        <dbReference type="EMBL" id="KAF2557535.1"/>
    </source>
</evidence>
<dbReference type="FunFam" id="2.60.40.1120:FF:000033">
    <property type="entry name" value="Rhamnogalacturonate lyase B"/>
    <property type="match status" value="2"/>
</dbReference>
<dbReference type="SUPFAM" id="SSF49785">
    <property type="entry name" value="Galactose-binding domain-like"/>
    <property type="match status" value="2"/>
</dbReference>
<dbReference type="Pfam" id="PF14683">
    <property type="entry name" value="CBM-like"/>
    <property type="match status" value="2"/>
</dbReference>
<evidence type="ECO:0000259" key="4">
    <source>
        <dbReference type="Pfam" id="PF14686"/>
    </source>
</evidence>
<proteinExistence type="predicted"/>
<keyword evidence="1" id="KW-0732">Signal</keyword>
<sequence>MAISDERQRNMPVPEDRIPPRGKPLAYPEAVQLLDPIKPEFKGEVDDKYEYSMESKDIKVHGWISTNDSVGFWQITPSNEFRSAGPLKQFLGSHVGPTNLAVFHSTHYVGAELIMSFEEGEAWKKVFGPVFIYMNSFPKGVDPLLLWTQAKNQTKIEEEKWPYNFTASSDYPSSDQRGSVTGRLLVRDRYIRSEDIPANGSYIGLAAPGDVGSWQREYKGYQFWSKADEKGYFSINNVRTGRYNLYAFVPGFIGDYHNQTVFDISPGTNISLGDLVYEPPRDGVTLWEIGVPDRTAAEFYIPDPNPTFTNKLYLNRSDKYRQYGLWERYAELYPHEDMVYNVDVDDYSKNWFYMQVTRKQADGGYNGTTWQIKFQLADKMKNFTGNFKLRIALATSNVAELQVRVNDLSVDPPLFTTGEIGKDNTIARHGIHGLSLSLKESKDIKVHGWISTNDSVGFWQITPSNEFRSAGPLKQFLGSHVGPTNLAVFHSTHYVGAELIMSFEEGEAWKKVFGPVFIYLNSFPKGVDPLLLWTQAKNQTKVEEEKWPYNFTASSDFPSSDQRGSVTGRLLVRDRYIRSEDIPANGSYVGLAAPGDVGSWQREYKGYQFWSKADEKGYFSINNVRTGRYNLYAFVPGFIGDYHNQTVFNISPGTNISLGDLVYEPPRDGVTLWEIGVPDRTAAEFYIPDPNPTFTNKLYLNRSDKYRQYGLWERYAELYPHEDMVYNVDVDDYSKNWFYMQVTRKQADGGYNGTTWQIKFQLNDKMKNFTGNFKLRIALATSNVAELQVRVNDLSVDPPLFTTGEIGKDNTIARHGIHGLYWLYSVNVPASSLRHGNNTIYLTQPLAISPFQGLMYDYIRLECPDSISHLT</sequence>
<evidence type="ECO:0000313" key="6">
    <source>
        <dbReference type="Proteomes" id="UP000712281"/>
    </source>
</evidence>
<dbReference type="SUPFAM" id="SSF49452">
    <property type="entry name" value="Starch-binding domain-like"/>
    <property type="match status" value="2"/>
</dbReference>
<dbReference type="Gene3D" id="2.60.120.260">
    <property type="entry name" value="Galactose-binding domain-like"/>
    <property type="match status" value="2"/>
</dbReference>
<dbReference type="EMBL" id="QGKW02001940">
    <property type="protein sequence ID" value="KAF2557535.1"/>
    <property type="molecule type" value="Genomic_DNA"/>
</dbReference>
<name>A0A8S9HGJ4_BRACR</name>
<feature type="region of interest" description="Disordered" evidence="2">
    <location>
        <begin position="1"/>
        <end position="24"/>
    </location>
</feature>
<dbReference type="InterPro" id="IPR014718">
    <property type="entry name" value="GH-type_carb-bd"/>
</dbReference>
<feature type="compositionally biased region" description="Basic and acidic residues" evidence="2">
    <location>
        <begin position="1"/>
        <end position="19"/>
    </location>
</feature>
<feature type="domain" description="Rhamnogalacturonan lyase" evidence="4">
    <location>
        <begin position="585"/>
        <end position="657"/>
    </location>
</feature>
<feature type="domain" description="Rhamnogalacturonan lyase" evidence="3">
    <location>
        <begin position="285"/>
        <end position="435"/>
    </location>
</feature>
<dbReference type="AlphaFoldDB" id="A0A8S9HGJ4"/>
<gene>
    <name evidence="5" type="ORF">F2Q68_00013141</name>
</gene>
<dbReference type="PANTHER" id="PTHR32018:SF14">
    <property type="entry name" value="RHAMNOGALACTURONAN ENDOLYASE"/>
    <property type="match status" value="1"/>
</dbReference>
<dbReference type="Pfam" id="PF14686">
    <property type="entry name" value="fn3_3"/>
    <property type="match status" value="2"/>
</dbReference>
<feature type="domain" description="Rhamnogalacturonan lyase" evidence="4">
    <location>
        <begin position="199"/>
        <end position="271"/>
    </location>
</feature>
<dbReference type="CDD" id="cd10316">
    <property type="entry name" value="RGL4_M"/>
    <property type="match status" value="2"/>
</dbReference>
<feature type="domain" description="Rhamnogalacturonan lyase" evidence="3">
    <location>
        <begin position="671"/>
        <end position="861"/>
    </location>
</feature>
<dbReference type="InterPro" id="IPR029413">
    <property type="entry name" value="RG-lyase_II"/>
</dbReference>
<evidence type="ECO:0000256" key="2">
    <source>
        <dbReference type="SAM" id="MobiDB-lite"/>
    </source>
</evidence>
<dbReference type="InterPro" id="IPR051850">
    <property type="entry name" value="Polysacch_Lyase_4"/>
</dbReference>
<organism evidence="5 6">
    <name type="scientific">Brassica cretica</name>
    <name type="common">Mustard</name>
    <dbReference type="NCBI Taxonomy" id="69181"/>
    <lineage>
        <taxon>Eukaryota</taxon>
        <taxon>Viridiplantae</taxon>
        <taxon>Streptophyta</taxon>
        <taxon>Embryophyta</taxon>
        <taxon>Tracheophyta</taxon>
        <taxon>Spermatophyta</taxon>
        <taxon>Magnoliopsida</taxon>
        <taxon>eudicotyledons</taxon>
        <taxon>Gunneridae</taxon>
        <taxon>Pentapetalae</taxon>
        <taxon>rosids</taxon>
        <taxon>malvids</taxon>
        <taxon>Brassicales</taxon>
        <taxon>Brassicaceae</taxon>
        <taxon>Brassiceae</taxon>
        <taxon>Brassica</taxon>
    </lineage>
</organism>
<accession>A0A8S9HGJ4</accession>
<dbReference type="GO" id="GO:0030246">
    <property type="term" value="F:carbohydrate binding"/>
    <property type="evidence" value="ECO:0007669"/>
    <property type="project" value="InterPro"/>
</dbReference>
<dbReference type="Proteomes" id="UP000712281">
    <property type="component" value="Unassembled WGS sequence"/>
</dbReference>
<evidence type="ECO:0008006" key="7">
    <source>
        <dbReference type="Google" id="ProtNLM"/>
    </source>
</evidence>
<reference evidence="5" key="1">
    <citation type="submission" date="2019-12" db="EMBL/GenBank/DDBJ databases">
        <title>Genome sequencing and annotation of Brassica cretica.</title>
        <authorList>
            <person name="Studholme D.J."/>
            <person name="Sarris P.F."/>
        </authorList>
    </citation>
    <scope>NUCLEOTIDE SEQUENCE</scope>
    <source>
        <strain evidence="5">PFS-001/15</strain>
        <tissue evidence="5">Leaf</tissue>
    </source>
</reference>
<evidence type="ECO:0000256" key="1">
    <source>
        <dbReference type="ARBA" id="ARBA00022729"/>
    </source>
</evidence>
<dbReference type="CDD" id="cd10317">
    <property type="entry name" value="RGL4_C"/>
    <property type="match status" value="1"/>
</dbReference>
<dbReference type="InterPro" id="IPR029411">
    <property type="entry name" value="RG-lyase_III"/>
</dbReference>
<dbReference type="Gene3D" id="2.70.98.10">
    <property type="match status" value="1"/>
</dbReference>
<comment type="caution">
    <text evidence="5">The sequence shown here is derived from an EMBL/GenBank/DDBJ whole genome shotgun (WGS) entry which is preliminary data.</text>
</comment>
<dbReference type="Pfam" id="PF06045">
    <property type="entry name" value="Rhamnogal_lyase"/>
    <property type="match status" value="1"/>
</dbReference>
<dbReference type="InterPro" id="IPR013784">
    <property type="entry name" value="Carb-bd-like_fold"/>
</dbReference>
<evidence type="ECO:0000259" key="3">
    <source>
        <dbReference type="Pfam" id="PF14683"/>
    </source>
</evidence>
<dbReference type="InterPro" id="IPR008979">
    <property type="entry name" value="Galactose-bd-like_sf"/>
</dbReference>
<dbReference type="Gene3D" id="2.60.40.1120">
    <property type="entry name" value="Carboxypeptidase-like, regulatory domain"/>
    <property type="match status" value="2"/>
</dbReference>